<organism evidence="2 3">
    <name type="scientific">Pandoravirus dulcis</name>
    <dbReference type="NCBI Taxonomy" id="1349409"/>
    <lineage>
        <taxon>Viruses</taxon>
        <taxon>Pandoravirus</taxon>
    </lineage>
</organism>
<gene>
    <name evidence="2" type="ORF">pdul_cds_37</name>
</gene>
<name>S4VNR7_9VIRU</name>
<evidence type="ECO:0000313" key="2">
    <source>
        <dbReference type="EMBL" id="AGO81913.1"/>
    </source>
</evidence>
<dbReference type="RefSeq" id="YP_008318582.1">
    <property type="nucleotide sequence ID" value="NC_021858.1"/>
</dbReference>
<dbReference type="EMBL" id="KC977570">
    <property type="protein sequence ID" value="AGO81913.1"/>
    <property type="molecule type" value="Genomic_DNA"/>
</dbReference>
<feature type="region of interest" description="Disordered" evidence="1">
    <location>
        <begin position="53"/>
        <end position="84"/>
    </location>
</feature>
<proteinExistence type="predicted"/>
<evidence type="ECO:0000256" key="1">
    <source>
        <dbReference type="SAM" id="MobiDB-lite"/>
    </source>
</evidence>
<feature type="compositionally biased region" description="Basic residues" evidence="1">
    <location>
        <begin position="60"/>
        <end position="83"/>
    </location>
</feature>
<sequence length="112" mass="12728">MRIKKTEGCCACFFVAQFQGTPGLCRWAFFRRMEIPQKRGVLVFFAMRPIRPGDAEKTPHGKKQVVRHRGIKNQRAQLRRARTRSGAARVSAAFLFARGMCAQGDNRTDAWG</sequence>
<dbReference type="GeneID" id="16511936"/>
<evidence type="ECO:0000313" key="3">
    <source>
        <dbReference type="Proteomes" id="UP000201566"/>
    </source>
</evidence>
<dbReference type="Proteomes" id="UP000201566">
    <property type="component" value="Segment"/>
</dbReference>
<accession>S4VNR7</accession>
<dbReference type="KEGG" id="vg:16511936"/>
<protein>
    <submittedName>
        <fullName evidence="2">Uncharacterized protein</fullName>
    </submittedName>
</protein>
<reference evidence="2 3" key="1">
    <citation type="journal article" date="2013" name="Science">
        <title>Pandoraviruses: amoeba viruses with genomes up to 2.5 Mb reaching that of parasitic eukaryotes.</title>
        <authorList>
            <person name="Philippe N."/>
            <person name="Legendre M."/>
            <person name="Doutre G."/>
            <person name="Coute Y."/>
            <person name="Poirot O."/>
            <person name="Lescot M."/>
            <person name="Arslan D."/>
            <person name="Seltzer V."/>
            <person name="Bertaux L."/>
            <person name="Bruley C."/>
            <person name="Garin J."/>
            <person name="Claverie J.M."/>
            <person name="Abergel C."/>
        </authorList>
    </citation>
    <scope>NUCLEOTIDE SEQUENCE [LARGE SCALE GENOMIC DNA]</scope>
    <source>
        <strain evidence="2">Melbourne</strain>
    </source>
</reference>